<feature type="region of interest" description="Disordered" evidence="1">
    <location>
        <begin position="384"/>
        <end position="419"/>
    </location>
</feature>
<feature type="transmembrane region" description="Helical" evidence="2">
    <location>
        <begin position="296"/>
        <end position="314"/>
    </location>
</feature>
<protein>
    <recommendedName>
        <fullName evidence="5">Cache domain-containing protein</fullName>
    </recommendedName>
</protein>
<proteinExistence type="predicted"/>
<keyword evidence="2" id="KW-1133">Transmembrane helix</keyword>
<gene>
    <name evidence="3" type="ORF">Afe05nite_59000</name>
</gene>
<evidence type="ECO:0008006" key="5">
    <source>
        <dbReference type="Google" id="ProtNLM"/>
    </source>
</evidence>
<name>A0A919J553_9ACTN</name>
<feature type="transmembrane region" description="Helical" evidence="2">
    <location>
        <begin position="12"/>
        <end position="33"/>
    </location>
</feature>
<organism evidence="3 4">
    <name type="scientific">Paractinoplanes ferrugineus</name>
    <dbReference type="NCBI Taxonomy" id="113564"/>
    <lineage>
        <taxon>Bacteria</taxon>
        <taxon>Bacillati</taxon>
        <taxon>Actinomycetota</taxon>
        <taxon>Actinomycetes</taxon>
        <taxon>Micromonosporales</taxon>
        <taxon>Micromonosporaceae</taxon>
        <taxon>Paractinoplanes</taxon>
    </lineage>
</organism>
<keyword evidence="4" id="KW-1185">Reference proteome</keyword>
<evidence type="ECO:0000256" key="1">
    <source>
        <dbReference type="SAM" id="MobiDB-lite"/>
    </source>
</evidence>
<keyword evidence="2" id="KW-0472">Membrane</keyword>
<evidence type="ECO:0000256" key="2">
    <source>
        <dbReference type="SAM" id="Phobius"/>
    </source>
</evidence>
<evidence type="ECO:0000313" key="3">
    <source>
        <dbReference type="EMBL" id="GIE14060.1"/>
    </source>
</evidence>
<evidence type="ECO:0000313" key="4">
    <source>
        <dbReference type="Proteomes" id="UP000598174"/>
    </source>
</evidence>
<dbReference type="AlphaFoldDB" id="A0A919J553"/>
<keyword evidence="2" id="KW-0812">Transmembrane</keyword>
<dbReference type="EMBL" id="BOMM01000051">
    <property type="protein sequence ID" value="GIE14060.1"/>
    <property type="molecule type" value="Genomic_DNA"/>
</dbReference>
<accession>A0A919J553</accession>
<sequence>MVQDAWAARRAAQVIAAVTGLAVLLFSVALNAIGERDREVKAQDDRLGVTLSQQVDAVAGYFEQARMADLLVARNPAFTDFYRTPGTTRQKIAVGGALTRRVNDALASLEQVFPGRVGEACFVNADGAEIARVVNGMAATSAQLSKDESANAFFAPTLALEPGRVYQAKKYVSEDTHDEVVSNSTVVTAAGHRGLVHFEIALASFRMPQTVSGTTATIVDADSGQILVDSRAADTDHALAGLVAVRSSGGVTTIGSRRVAYRRLTATATNANSWYLTVSAPAVTAGRSRGFGVGPLLLVLVALLTILAAAASGWNQWRRSRYAALHDNLTGLANSALLSQHVAAALHGGHPAAVLAIDLELWTTTENSPCRKLLTCLASTGCGFPPRPRTRPRNGATPQSPTGRRARPSPPSGGSSGSG</sequence>
<dbReference type="Proteomes" id="UP000598174">
    <property type="component" value="Unassembled WGS sequence"/>
</dbReference>
<comment type="caution">
    <text evidence="3">The sequence shown here is derived from an EMBL/GenBank/DDBJ whole genome shotgun (WGS) entry which is preliminary data.</text>
</comment>
<reference evidence="3" key="1">
    <citation type="submission" date="2021-01" db="EMBL/GenBank/DDBJ databases">
        <title>Whole genome shotgun sequence of Actinoplanes ferrugineus NBRC 15555.</title>
        <authorList>
            <person name="Komaki H."/>
            <person name="Tamura T."/>
        </authorList>
    </citation>
    <scope>NUCLEOTIDE SEQUENCE</scope>
    <source>
        <strain evidence="3">NBRC 15555</strain>
    </source>
</reference>